<feature type="compositionally biased region" description="Basic and acidic residues" evidence="1">
    <location>
        <begin position="173"/>
        <end position="196"/>
    </location>
</feature>
<evidence type="ECO:0008006" key="4">
    <source>
        <dbReference type="Google" id="ProtNLM"/>
    </source>
</evidence>
<protein>
    <recommendedName>
        <fullName evidence="4">Seminal fluid protein</fullName>
    </recommendedName>
</protein>
<feature type="region of interest" description="Disordered" evidence="1">
    <location>
        <begin position="173"/>
        <end position="205"/>
    </location>
</feature>
<proteinExistence type="predicted"/>
<evidence type="ECO:0000313" key="2">
    <source>
        <dbReference type="EMBL" id="CAH0402406.1"/>
    </source>
</evidence>
<dbReference type="EMBL" id="OU963913">
    <property type="protein sequence ID" value="CAH0402406.1"/>
    <property type="molecule type" value="Genomic_DNA"/>
</dbReference>
<gene>
    <name evidence="2" type="ORF">CHILSU_LOCUS5648</name>
</gene>
<evidence type="ECO:0000313" key="3">
    <source>
        <dbReference type="Proteomes" id="UP001153292"/>
    </source>
</evidence>
<keyword evidence="3" id="KW-1185">Reference proteome</keyword>
<dbReference type="Proteomes" id="UP001153292">
    <property type="component" value="Chromosome 20"/>
</dbReference>
<evidence type="ECO:0000256" key="1">
    <source>
        <dbReference type="SAM" id="MobiDB-lite"/>
    </source>
</evidence>
<name>A0ABN8B5G1_CHISP</name>
<reference evidence="2" key="1">
    <citation type="submission" date="2021-12" db="EMBL/GenBank/DDBJ databases">
        <authorList>
            <person name="King R."/>
        </authorList>
    </citation>
    <scope>NUCLEOTIDE SEQUENCE</scope>
</reference>
<organism evidence="2 3">
    <name type="scientific">Chilo suppressalis</name>
    <name type="common">Asiatic rice borer moth</name>
    <dbReference type="NCBI Taxonomy" id="168631"/>
    <lineage>
        <taxon>Eukaryota</taxon>
        <taxon>Metazoa</taxon>
        <taxon>Ecdysozoa</taxon>
        <taxon>Arthropoda</taxon>
        <taxon>Hexapoda</taxon>
        <taxon>Insecta</taxon>
        <taxon>Pterygota</taxon>
        <taxon>Neoptera</taxon>
        <taxon>Endopterygota</taxon>
        <taxon>Lepidoptera</taxon>
        <taxon>Glossata</taxon>
        <taxon>Ditrysia</taxon>
        <taxon>Pyraloidea</taxon>
        <taxon>Crambidae</taxon>
        <taxon>Crambinae</taxon>
        <taxon>Chilo</taxon>
    </lineage>
</organism>
<accession>A0ABN8B5G1</accession>
<sequence length="339" mass="38813">MVVIRTMKVISLIISCYILLVNGKLIEKNTEKNHATKQTESPSSIRISRQAFYDEGTGISIEDYHRNYVRKGRYSIRSHKYSEEVTPNIVRVFRDSDEKRVKSKKQTEDTVRKLKNSKVLIKKPIPKFNEVDEEDFQVKVSSLPIKVADSGEHEDEDFNLDDYEFDVNHDEFVGRGKPLEPRAKHNNNRDSIENKIPKSKLTTTSPPQMKIQSKVVIPASPSNMKRSAMTKKAADKMKEDYYDDIVTTTKIPETEVKREFDYELSDDSGSKESSQKNLVRTIRSPLNIKLLADKMGDRTATILSNILAYLPLFPEAPISSETITDVANLDPITGREYMF</sequence>